<dbReference type="AlphaFoldDB" id="A0A9P6LGN6"/>
<organism evidence="2 3">
    <name type="scientific">Colletotrichum karsti</name>
    <dbReference type="NCBI Taxonomy" id="1095194"/>
    <lineage>
        <taxon>Eukaryota</taxon>
        <taxon>Fungi</taxon>
        <taxon>Dikarya</taxon>
        <taxon>Ascomycota</taxon>
        <taxon>Pezizomycotina</taxon>
        <taxon>Sordariomycetes</taxon>
        <taxon>Hypocreomycetidae</taxon>
        <taxon>Glomerellales</taxon>
        <taxon>Glomerellaceae</taxon>
        <taxon>Colletotrichum</taxon>
        <taxon>Colletotrichum boninense species complex</taxon>
    </lineage>
</organism>
<evidence type="ECO:0000313" key="2">
    <source>
        <dbReference type="EMBL" id="KAF9871770.1"/>
    </source>
</evidence>
<feature type="region of interest" description="Disordered" evidence="1">
    <location>
        <begin position="1"/>
        <end position="65"/>
    </location>
</feature>
<reference evidence="2" key="2">
    <citation type="submission" date="2020-11" db="EMBL/GenBank/DDBJ databases">
        <title>Whole genome sequencing of Colletotrichum sp.</title>
        <authorList>
            <person name="Li H."/>
        </authorList>
    </citation>
    <scope>NUCLEOTIDE SEQUENCE</scope>
    <source>
        <strain evidence="2">CkLH20</strain>
    </source>
</reference>
<dbReference type="Proteomes" id="UP000781932">
    <property type="component" value="Unassembled WGS sequence"/>
</dbReference>
<dbReference type="EMBL" id="JAATWM020000042">
    <property type="protein sequence ID" value="KAF9871770.1"/>
    <property type="molecule type" value="Genomic_DNA"/>
</dbReference>
<accession>A0A9P6LGN6</accession>
<dbReference type="RefSeq" id="XP_038741231.1">
    <property type="nucleotide sequence ID" value="XM_038893418.1"/>
</dbReference>
<reference evidence="2" key="1">
    <citation type="submission" date="2020-03" db="EMBL/GenBank/DDBJ databases">
        <authorList>
            <person name="He L."/>
        </authorList>
    </citation>
    <scope>NUCLEOTIDE SEQUENCE</scope>
    <source>
        <strain evidence="2">CkLH20</strain>
    </source>
</reference>
<protein>
    <submittedName>
        <fullName evidence="2">Uncharacterized protein</fullName>
    </submittedName>
</protein>
<gene>
    <name evidence="2" type="ORF">CkaCkLH20_10704</name>
</gene>
<evidence type="ECO:0000313" key="3">
    <source>
        <dbReference type="Proteomes" id="UP000781932"/>
    </source>
</evidence>
<dbReference type="GeneID" id="62166492"/>
<evidence type="ECO:0000256" key="1">
    <source>
        <dbReference type="SAM" id="MobiDB-lite"/>
    </source>
</evidence>
<dbReference type="OrthoDB" id="4818638at2759"/>
<comment type="caution">
    <text evidence="2">The sequence shown here is derived from an EMBL/GenBank/DDBJ whole genome shotgun (WGS) entry which is preliminary data.</text>
</comment>
<proteinExistence type="predicted"/>
<name>A0A9P6LGN6_9PEZI</name>
<keyword evidence="3" id="KW-1185">Reference proteome</keyword>
<sequence>MSSNFNFGQGFYSESYEERSNQSSQNNAPPPQWDFYASAPANNIPAGPPQGSRPTDNTSFPGFPDLSRELQDQIIQSASVDDVDKPVMRFVDLHEAVRHYPGCLRHQCQCCRTKPTYITFHPLVRRHIRYDLEFSVLSHATNSSSRETDMAHVNPRSRHLMQMYRRNDPFPHQQGDWRYTQISQDDRQNDRYIVGEPYRCEAHDLVFVRIPTQDAYCPDGDSFFPVRKEQAGNSPLLMPTVPLPTPIVPDPLLEQMKAIAISLSNWNDLAYTHVLQNLNTEMKRHRAWRLLAEYGVDNVLDGNIPTYAPSADQSEGDDAVPDFPQRQLYLPYTQQENMHVLIDIFTGLEEVYFVDFSLMREDIDHAAIERYKQTYCRKTDKCEECGYEHEGFPKVWGGLDEVEFMEVRLCALNQGPHAVYHDLSEWEGVKSTIRTSFPGRGDTDFIGNDWLRAMPQLKLLAPVLKSPAYSDFLSNVPGHAECSWYPGGC</sequence>